<dbReference type="AlphaFoldDB" id="A0AAD8WSL2"/>
<dbReference type="Pfam" id="PF02466">
    <property type="entry name" value="Tim17"/>
    <property type="match status" value="1"/>
</dbReference>
<evidence type="ECO:0000256" key="11">
    <source>
        <dbReference type="SAM" id="MobiDB-lite"/>
    </source>
</evidence>
<organism evidence="12 13">
    <name type="scientific">Lolium multiflorum</name>
    <name type="common">Italian ryegrass</name>
    <name type="synonym">Lolium perenne subsp. multiflorum</name>
    <dbReference type="NCBI Taxonomy" id="4521"/>
    <lineage>
        <taxon>Eukaryota</taxon>
        <taxon>Viridiplantae</taxon>
        <taxon>Streptophyta</taxon>
        <taxon>Embryophyta</taxon>
        <taxon>Tracheophyta</taxon>
        <taxon>Spermatophyta</taxon>
        <taxon>Magnoliopsida</taxon>
        <taxon>Liliopsida</taxon>
        <taxon>Poales</taxon>
        <taxon>Poaceae</taxon>
        <taxon>BOP clade</taxon>
        <taxon>Pooideae</taxon>
        <taxon>Poodae</taxon>
        <taxon>Poeae</taxon>
        <taxon>Poeae Chloroplast Group 2 (Poeae type)</taxon>
        <taxon>Loliodinae</taxon>
        <taxon>Loliinae</taxon>
        <taxon>Lolium</taxon>
    </lineage>
</organism>
<evidence type="ECO:0000256" key="1">
    <source>
        <dbReference type="ARBA" id="ARBA00004448"/>
    </source>
</evidence>
<sequence>MPRSLSEEDPCPARIVADAGGAFAMGAVGGSIFHFVKGTYNSPNGARFTGGVQALRMNAPRVGGSFAAWGGLYSAFNCTAVYVRQKDDPWNSIAAGAAAGGLLSVRQGLRAAAKSAATGAVLLALVEGMGLLADRAQAAQAQRNRPQVHNPTLAAAIAAQQNLPQVDDTILSGFVHDPNLVDAESNRLHDAQHNDNDKEVEGTKKHNDSSDQI</sequence>
<evidence type="ECO:0000256" key="8">
    <source>
        <dbReference type="ARBA" id="ARBA00023010"/>
    </source>
</evidence>
<dbReference type="GO" id="GO:0008320">
    <property type="term" value="F:protein transmembrane transporter activity"/>
    <property type="evidence" value="ECO:0007669"/>
    <property type="project" value="TreeGrafter"/>
</dbReference>
<protein>
    <submittedName>
        <fullName evidence="12">Uncharacterized protein</fullName>
    </submittedName>
</protein>
<comment type="similarity">
    <text evidence="2">Belongs to the Tim17/Tim22/Tim23 family.</text>
</comment>
<evidence type="ECO:0000256" key="2">
    <source>
        <dbReference type="ARBA" id="ARBA00008444"/>
    </source>
</evidence>
<keyword evidence="9" id="KW-0496">Mitochondrion</keyword>
<keyword evidence="10" id="KW-0472">Membrane</keyword>
<name>A0AAD8WSL2_LOLMU</name>
<evidence type="ECO:0000313" key="12">
    <source>
        <dbReference type="EMBL" id="KAK1678979.1"/>
    </source>
</evidence>
<evidence type="ECO:0000256" key="5">
    <source>
        <dbReference type="ARBA" id="ARBA00022792"/>
    </source>
</evidence>
<dbReference type="EMBL" id="JAUUTY010000002">
    <property type="protein sequence ID" value="KAK1678979.1"/>
    <property type="molecule type" value="Genomic_DNA"/>
</dbReference>
<keyword evidence="13" id="KW-1185">Reference proteome</keyword>
<keyword evidence="5" id="KW-0999">Mitochondrion inner membrane</keyword>
<evidence type="ECO:0000256" key="10">
    <source>
        <dbReference type="ARBA" id="ARBA00023136"/>
    </source>
</evidence>
<comment type="caution">
    <text evidence="12">The sequence shown here is derived from an EMBL/GenBank/DDBJ whole genome shotgun (WGS) entry which is preliminary data.</text>
</comment>
<evidence type="ECO:0000256" key="6">
    <source>
        <dbReference type="ARBA" id="ARBA00022927"/>
    </source>
</evidence>
<evidence type="ECO:0000256" key="7">
    <source>
        <dbReference type="ARBA" id="ARBA00022989"/>
    </source>
</evidence>
<dbReference type="GO" id="GO:0005744">
    <property type="term" value="C:TIM23 mitochondrial import inner membrane translocase complex"/>
    <property type="evidence" value="ECO:0007669"/>
    <property type="project" value="TreeGrafter"/>
</dbReference>
<proteinExistence type="inferred from homology"/>
<keyword evidence="4" id="KW-0812">Transmembrane</keyword>
<comment type="subcellular location">
    <subcellularLocation>
        <location evidence="1">Mitochondrion inner membrane</location>
        <topology evidence="1">Multi-pass membrane protein</topology>
    </subcellularLocation>
</comment>
<keyword evidence="7" id="KW-1133">Transmembrane helix</keyword>
<dbReference type="GO" id="GO:0030150">
    <property type="term" value="P:protein import into mitochondrial matrix"/>
    <property type="evidence" value="ECO:0007669"/>
    <property type="project" value="TreeGrafter"/>
</dbReference>
<evidence type="ECO:0000256" key="3">
    <source>
        <dbReference type="ARBA" id="ARBA00022448"/>
    </source>
</evidence>
<gene>
    <name evidence="12" type="ORF">QYE76_039827</name>
</gene>
<feature type="region of interest" description="Disordered" evidence="11">
    <location>
        <begin position="188"/>
        <end position="213"/>
    </location>
</feature>
<keyword evidence="3" id="KW-0813">Transport</keyword>
<evidence type="ECO:0000313" key="13">
    <source>
        <dbReference type="Proteomes" id="UP001231189"/>
    </source>
</evidence>
<reference evidence="12" key="1">
    <citation type="submission" date="2023-07" db="EMBL/GenBank/DDBJ databases">
        <title>A chromosome-level genome assembly of Lolium multiflorum.</title>
        <authorList>
            <person name="Chen Y."/>
            <person name="Copetti D."/>
            <person name="Kolliker R."/>
            <person name="Studer B."/>
        </authorList>
    </citation>
    <scope>NUCLEOTIDE SEQUENCE</scope>
    <source>
        <strain evidence="12">02402/16</strain>
        <tissue evidence="12">Leaf</tissue>
    </source>
</reference>
<dbReference type="PANTHER" id="PTHR10485">
    <property type="entry name" value="MITOCHONDRIAL IMPORT INNER MEMBRANE TRANSLOCASE SUBUNIT TIM-17"/>
    <property type="match status" value="1"/>
</dbReference>
<accession>A0AAD8WSL2</accession>
<evidence type="ECO:0000256" key="4">
    <source>
        <dbReference type="ARBA" id="ARBA00022692"/>
    </source>
</evidence>
<dbReference type="Proteomes" id="UP001231189">
    <property type="component" value="Unassembled WGS sequence"/>
</dbReference>
<evidence type="ECO:0000256" key="9">
    <source>
        <dbReference type="ARBA" id="ARBA00023128"/>
    </source>
</evidence>
<keyword evidence="8" id="KW-0811">Translocation</keyword>
<keyword evidence="6" id="KW-0653">Protein transport</keyword>
<dbReference type="PANTHER" id="PTHR10485:SF0">
    <property type="entry name" value="AT05822P-RELATED"/>
    <property type="match status" value="1"/>
</dbReference>